<evidence type="ECO:0000313" key="3">
    <source>
        <dbReference type="EMBL" id="CAL1139880.1"/>
    </source>
</evidence>
<name>A0A9P1C7I5_9DINO</name>
<comment type="caution">
    <text evidence="2">The sequence shown here is derived from an EMBL/GenBank/DDBJ whole genome shotgun (WGS) entry which is preliminary data.</text>
</comment>
<dbReference type="Proteomes" id="UP001152797">
    <property type="component" value="Unassembled WGS sequence"/>
</dbReference>
<gene>
    <name evidence="2" type="ORF">C1SCF055_LOCUS13852</name>
</gene>
<feature type="non-terminal residue" evidence="2">
    <location>
        <position position="1"/>
    </location>
</feature>
<keyword evidence="4" id="KW-1185">Reference proteome</keyword>
<feature type="compositionally biased region" description="Low complexity" evidence="1">
    <location>
        <begin position="356"/>
        <end position="371"/>
    </location>
</feature>
<dbReference type="AlphaFoldDB" id="A0A9P1C7I5"/>
<accession>A0A9P1C7I5</accession>
<organism evidence="2">
    <name type="scientific">Cladocopium goreaui</name>
    <dbReference type="NCBI Taxonomy" id="2562237"/>
    <lineage>
        <taxon>Eukaryota</taxon>
        <taxon>Sar</taxon>
        <taxon>Alveolata</taxon>
        <taxon>Dinophyceae</taxon>
        <taxon>Suessiales</taxon>
        <taxon>Symbiodiniaceae</taxon>
        <taxon>Cladocopium</taxon>
    </lineage>
</organism>
<protein>
    <submittedName>
        <fullName evidence="2">Uncharacterized protein</fullName>
    </submittedName>
</protein>
<feature type="region of interest" description="Disordered" evidence="1">
    <location>
        <begin position="344"/>
        <end position="371"/>
    </location>
</feature>
<evidence type="ECO:0000313" key="2">
    <source>
        <dbReference type="EMBL" id="CAI3986505.1"/>
    </source>
</evidence>
<sequence length="788" mass="88752">EKKREYGPLPKLPGDVSGECGPLPKMPVGAHRNAGLPAPNLPEGAVHQPDAESVENQRVVDPTVPWAHPCFSVPAASHDGVQTSVQVPVDVGICSIVGGVADVWGSADSLLGLDSNQFLNLLVPCIADSQQLTSLRGRFIRSTDRMQLLGKHQDLWADDEIRFHLHLIQQAFQGKPKGDGGHGLIIVDPLVSAAWIQNRAFACEQWAAAHPEVCSQAIQVIMVVRVEQHWIPVHFVPNGRHVNVFTWDAPENSHDVLNGMIEKLAFPWGFGTFLIHRQQRMFFSSRLCGALAVHYVRHVLFGTQLPATQNEAMDSHNWLREKFVECLSQHTQVMRPWIWGQGDDEATEKSWPSHDSSPANTGGAAASSAAPPRVYDSNRVLSSHMCISLDDRLDLMAQHGRDMADDEIRFHLNVLVDRYNEQRLTANRFRPFFMAFDCLNFWNWDETGHVLTEKWCVSFPQVRSEGQQVVTVMLIDDHWIPFWLVPGGRVLVAHTFNDWLDWDIVEGRIRWMGLHLGFEEVVIHRIPQGLPDHRLCGSQALSFLAHVLLQADLPQDLRGLEDMFTAQRASFVQEMYADSVCRCPVIWGAGGSGVLIKSLSEELLRHGPFPWPKPWEISPDAWTSLPGDPSEKYAALWNMVEKAASDALPFCPGKQVKGRAQTIAPKTRRVGRCPPLKVSIEELKWRMEYAWLRVVSSRVAHRPGLADLGRADPKKTRKTKWFIKVVKEVMRHMQLPFAELLLEEKSASLIKRCQAEGRYFPEFLLDFKLTGTLEGSDHVTISQQCPER</sequence>
<reference evidence="2" key="1">
    <citation type="submission" date="2022-10" db="EMBL/GenBank/DDBJ databases">
        <authorList>
            <person name="Chen Y."/>
            <person name="Dougan E. K."/>
            <person name="Chan C."/>
            <person name="Rhodes N."/>
            <person name="Thang M."/>
        </authorList>
    </citation>
    <scope>NUCLEOTIDE SEQUENCE</scope>
</reference>
<feature type="region of interest" description="Disordered" evidence="1">
    <location>
        <begin position="1"/>
        <end position="53"/>
    </location>
</feature>
<dbReference type="EMBL" id="CAMXCT020001089">
    <property type="protein sequence ID" value="CAL1139880.1"/>
    <property type="molecule type" value="Genomic_DNA"/>
</dbReference>
<evidence type="ECO:0000256" key="1">
    <source>
        <dbReference type="SAM" id="MobiDB-lite"/>
    </source>
</evidence>
<proteinExistence type="predicted"/>
<dbReference type="EMBL" id="CAMXCT030001089">
    <property type="protein sequence ID" value="CAL4773817.1"/>
    <property type="molecule type" value="Genomic_DNA"/>
</dbReference>
<reference evidence="3" key="2">
    <citation type="submission" date="2024-04" db="EMBL/GenBank/DDBJ databases">
        <authorList>
            <person name="Chen Y."/>
            <person name="Shah S."/>
            <person name="Dougan E. K."/>
            <person name="Thang M."/>
            <person name="Chan C."/>
        </authorList>
    </citation>
    <scope>NUCLEOTIDE SEQUENCE [LARGE SCALE GENOMIC DNA]</scope>
</reference>
<evidence type="ECO:0000313" key="4">
    <source>
        <dbReference type="Proteomes" id="UP001152797"/>
    </source>
</evidence>
<dbReference type="EMBL" id="CAMXCT010001089">
    <property type="protein sequence ID" value="CAI3986505.1"/>
    <property type="molecule type" value="Genomic_DNA"/>
</dbReference>